<comment type="cofactor">
    <cofactor evidence="1">
        <name>Mg(2+)</name>
        <dbReference type="ChEBI" id="CHEBI:18420"/>
    </cofactor>
</comment>
<name>A0A7J7GKJ6_CAMSI</name>
<comment type="caution">
    <text evidence="3">The sequence shown here is derived from an EMBL/GenBank/DDBJ whole genome shotgun (WGS) entry which is preliminary data.</text>
</comment>
<dbReference type="InterPro" id="IPR037062">
    <property type="entry name" value="Malic_N_dom_sf"/>
</dbReference>
<evidence type="ECO:0000313" key="4">
    <source>
        <dbReference type="Proteomes" id="UP000593564"/>
    </source>
</evidence>
<dbReference type="SMART" id="SM01274">
    <property type="entry name" value="malic"/>
    <property type="match status" value="1"/>
</dbReference>
<reference evidence="3 4" key="2">
    <citation type="submission" date="2020-07" db="EMBL/GenBank/DDBJ databases">
        <title>Genome assembly of wild tea tree DASZ reveals pedigree and selection history of tea varieties.</title>
        <authorList>
            <person name="Zhang W."/>
        </authorList>
    </citation>
    <scope>NUCLEOTIDE SEQUENCE [LARGE SCALE GENOMIC DNA]</scope>
    <source>
        <strain evidence="4">cv. G240</strain>
        <tissue evidence="3">Leaf</tissue>
    </source>
</reference>
<gene>
    <name evidence="3" type="ORF">HYC85_021075</name>
</gene>
<dbReference type="Gene3D" id="3.40.50.10380">
    <property type="entry name" value="Malic enzyme, N-terminal domain"/>
    <property type="match status" value="1"/>
</dbReference>
<dbReference type="InterPro" id="IPR012301">
    <property type="entry name" value="Malic_N_dom"/>
</dbReference>
<feature type="domain" description="Malic enzyme N-terminal" evidence="2">
    <location>
        <begin position="6"/>
        <end position="138"/>
    </location>
</feature>
<dbReference type="Proteomes" id="UP000593564">
    <property type="component" value="Unassembled WGS sequence"/>
</dbReference>
<dbReference type="SUPFAM" id="SSF53223">
    <property type="entry name" value="Aminoacid dehydrogenase-like, N-terminal domain"/>
    <property type="match status" value="1"/>
</dbReference>
<dbReference type="GO" id="GO:0006108">
    <property type="term" value="P:malate metabolic process"/>
    <property type="evidence" value="ECO:0007669"/>
    <property type="project" value="TreeGrafter"/>
</dbReference>
<evidence type="ECO:0000313" key="3">
    <source>
        <dbReference type="EMBL" id="KAF5939908.1"/>
    </source>
</evidence>
<dbReference type="AlphaFoldDB" id="A0A7J7GKJ6"/>
<organism evidence="3 4">
    <name type="scientific">Camellia sinensis</name>
    <name type="common">Tea plant</name>
    <name type="synonym">Thea sinensis</name>
    <dbReference type="NCBI Taxonomy" id="4442"/>
    <lineage>
        <taxon>Eukaryota</taxon>
        <taxon>Viridiplantae</taxon>
        <taxon>Streptophyta</taxon>
        <taxon>Embryophyta</taxon>
        <taxon>Tracheophyta</taxon>
        <taxon>Spermatophyta</taxon>
        <taxon>Magnoliopsida</taxon>
        <taxon>eudicotyledons</taxon>
        <taxon>Gunneridae</taxon>
        <taxon>Pentapetalae</taxon>
        <taxon>asterids</taxon>
        <taxon>Ericales</taxon>
        <taxon>Theaceae</taxon>
        <taxon>Camellia</taxon>
    </lineage>
</organism>
<accession>A0A7J7GKJ6</accession>
<reference evidence="4" key="1">
    <citation type="journal article" date="2020" name="Nat. Commun.">
        <title>Genome assembly of wild tea tree DASZ reveals pedigree and selection history of tea varieties.</title>
        <authorList>
            <person name="Zhang W."/>
            <person name="Zhang Y."/>
            <person name="Qiu H."/>
            <person name="Guo Y."/>
            <person name="Wan H."/>
            <person name="Zhang X."/>
            <person name="Scossa F."/>
            <person name="Alseekh S."/>
            <person name="Zhang Q."/>
            <person name="Wang P."/>
            <person name="Xu L."/>
            <person name="Schmidt M.H."/>
            <person name="Jia X."/>
            <person name="Li D."/>
            <person name="Zhu A."/>
            <person name="Guo F."/>
            <person name="Chen W."/>
            <person name="Ni D."/>
            <person name="Usadel B."/>
            <person name="Fernie A.R."/>
            <person name="Wen W."/>
        </authorList>
    </citation>
    <scope>NUCLEOTIDE SEQUENCE [LARGE SCALE GENOMIC DNA]</scope>
    <source>
        <strain evidence="4">cv. G240</strain>
    </source>
</reference>
<evidence type="ECO:0000259" key="2">
    <source>
        <dbReference type="SMART" id="SM01274"/>
    </source>
</evidence>
<dbReference type="PANTHER" id="PTHR23406">
    <property type="entry name" value="MALIC ENZYME-RELATED"/>
    <property type="match status" value="1"/>
</dbReference>
<dbReference type="EMBL" id="JACBKZ010000010">
    <property type="protein sequence ID" value="KAF5939908.1"/>
    <property type="molecule type" value="Genomic_DNA"/>
</dbReference>
<protein>
    <recommendedName>
        <fullName evidence="2">Malic enzyme N-terminal domain-containing protein</fullName>
    </recommendedName>
</protein>
<dbReference type="PANTHER" id="PTHR23406:SF89">
    <property type="entry name" value="NADP-DEPENDENT MALIC ENZYME 1"/>
    <property type="match status" value="1"/>
</dbReference>
<dbReference type="GO" id="GO:0009507">
    <property type="term" value="C:chloroplast"/>
    <property type="evidence" value="ECO:0007669"/>
    <property type="project" value="TreeGrafter"/>
</dbReference>
<dbReference type="InterPro" id="IPR001891">
    <property type="entry name" value="Malic_OxRdtase"/>
</dbReference>
<proteinExistence type="predicted"/>
<dbReference type="PRINTS" id="PR00072">
    <property type="entry name" value="MALOXRDTASE"/>
</dbReference>
<evidence type="ECO:0000256" key="1">
    <source>
        <dbReference type="ARBA" id="ARBA00001946"/>
    </source>
</evidence>
<dbReference type="GO" id="GO:0004473">
    <property type="term" value="F:malate dehydrogenase (decarboxylating) (NADP+) activity"/>
    <property type="evidence" value="ECO:0007669"/>
    <property type="project" value="TreeGrafter"/>
</dbReference>
<keyword evidence="4" id="KW-1185">Reference proteome</keyword>
<dbReference type="InterPro" id="IPR046346">
    <property type="entry name" value="Aminoacid_DH-like_N_sf"/>
</dbReference>
<sequence>MDETKMERNERLYYKLLIDNVEELLPIVYTPTVGEACPKYGSIFKRHQGLYISLKEKGKILEVLKNWPERSIQVIVVIDGERILGLGDLGCQGMGIPVGKLALYTALGEVRPSACLPITIDVGTNNEQLLKDEFYIGL</sequence>
<dbReference type="Pfam" id="PF00390">
    <property type="entry name" value="malic"/>
    <property type="match status" value="1"/>
</dbReference>